<proteinExistence type="predicted"/>
<gene>
    <name evidence="2" type="ORF">KSP40_PGU015473</name>
</gene>
<protein>
    <submittedName>
        <fullName evidence="2">Uncharacterized protein</fullName>
    </submittedName>
</protein>
<dbReference type="Proteomes" id="UP001412067">
    <property type="component" value="Unassembled WGS sequence"/>
</dbReference>
<organism evidence="2 3">
    <name type="scientific">Platanthera guangdongensis</name>
    <dbReference type="NCBI Taxonomy" id="2320717"/>
    <lineage>
        <taxon>Eukaryota</taxon>
        <taxon>Viridiplantae</taxon>
        <taxon>Streptophyta</taxon>
        <taxon>Embryophyta</taxon>
        <taxon>Tracheophyta</taxon>
        <taxon>Spermatophyta</taxon>
        <taxon>Magnoliopsida</taxon>
        <taxon>Liliopsida</taxon>
        <taxon>Asparagales</taxon>
        <taxon>Orchidaceae</taxon>
        <taxon>Orchidoideae</taxon>
        <taxon>Orchideae</taxon>
        <taxon>Orchidinae</taxon>
        <taxon>Platanthera</taxon>
    </lineage>
</organism>
<dbReference type="EMBL" id="JBBWWR010000001">
    <property type="protein sequence ID" value="KAK8971391.1"/>
    <property type="molecule type" value="Genomic_DNA"/>
</dbReference>
<feature type="compositionally biased region" description="Polar residues" evidence="1">
    <location>
        <begin position="102"/>
        <end position="121"/>
    </location>
</feature>
<feature type="compositionally biased region" description="Basic and acidic residues" evidence="1">
    <location>
        <begin position="77"/>
        <end position="101"/>
    </location>
</feature>
<feature type="region of interest" description="Disordered" evidence="1">
    <location>
        <begin position="71"/>
        <end position="121"/>
    </location>
</feature>
<evidence type="ECO:0000256" key="1">
    <source>
        <dbReference type="SAM" id="MobiDB-lite"/>
    </source>
</evidence>
<comment type="caution">
    <text evidence="2">The sequence shown here is derived from an EMBL/GenBank/DDBJ whole genome shotgun (WGS) entry which is preliminary data.</text>
</comment>
<sequence length="121" mass="13473">MSINSITGIPVTVPISQRGILPVVSVISPLIFQPRASWFSPKCVEAQQLTGHLGVKHCSVRVVKSCTKSRQTLNTRYDPKQESRSASEMMGDKLHRREGNNSDHQLTTSNDLSNWSRLSNL</sequence>
<evidence type="ECO:0000313" key="3">
    <source>
        <dbReference type="Proteomes" id="UP001412067"/>
    </source>
</evidence>
<keyword evidence="3" id="KW-1185">Reference proteome</keyword>
<reference evidence="2 3" key="1">
    <citation type="journal article" date="2022" name="Nat. Plants">
        <title>Genomes of leafy and leafless Platanthera orchids illuminate the evolution of mycoheterotrophy.</title>
        <authorList>
            <person name="Li M.H."/>
            <person name="Liu K.W."/>
            <person name="Li Z."/>
            <person name="Lu H.C."/>
            <person name="Ye Q.L."/>
            <person name="Zhang D."/>
            <person name="Wang J.Y."/>
            <person name="Li Y.F."/>
            <person name="Zhong Z.M."/>
            <person name="Liu X."/>
            <person name="Yu X."/>
            <person name="Liu D.K."/>
            <person name="Tu X.D."/>
            <person name="Liu B."/>
            <person name="Hao Y."/>
            <person name="Liao X.Y."/>
            <person name="Jiang Y.T."/>
            <person name="Sun W.H."/>
            <person name="Chen J."/>
            <person name="Chen Y.Q."/>
            <person name="Ai Y."/>
            <person name="Zhai J.W."/>
            <person name="Wu S.S."/>
            <person name="Zhou Z."/>
            <person name="Hsiao Y.Y."/>
            <person name="Wu W.L."/>
            <person name="Chen Y.Y."/>
            <person name="Lin Y.F."/>
            <person name="Hsu J.L."/>
            <person name="Li C.Y."/>
            <person name="Wang Z.W."/>
            <person name="Zhao X."/>
            <person name="Zhong W.Y."/>
            <person name="Ma X.K."/>
            <person name="Ma L."/>
            <person name="Huang J."/>
            <person name="Chen G.Z."/>
            <person name="Huang M.Z."/>
            <person name="Huang L."/>
            <person name="Peng D.H."/>
            <person name="Luo Y.B."/>
            <person name="Zou S.Q."/>
            <person name="Chen S.P."/>
            <person name="Lan S."/>
            <person name="Tsai W.C."/>
            <person name="Van de Peer Y."/>
            <person name="Liu Z.J."/>
        </authorList>
    </citation>
    <scope>NUCLEOTIDE SEQUENCE [LARGE SCALE GENOMIC DNA]</scope>
    <source>
        <strain evidence="2">Lor288</strain>
    </source>
</reference>
<evidence type="ECO:0000313" key="2">
    <source>
        <dbReference type="EMBL" id="KAK8971391.1"/>
    </source>
</evidence>
<name>A0ABR2N5J0_9ASPA</name>
<accession>A0ABR2N5J0</accession>